<evidence type="ECO:0000256" key="11">
    <source>
        <dbReference type="ARBA" id="ARBA00022801"/>
    </source>
</evidence>
<dbReference type="CDD" id="cd20335">
    <property type="entry name" value="BRcat_RBR"/>
    <property type="match status" value="1"/>
</dbReference>
<proteinExistence type="inferred from homology"/>
<evidence type="ECO:0000256" key="14">
    <source>
        <dbReference type="ARBA" id="ARBA00023204"/>
    </source>
</evidence>
<evidence type="ECO:0000259" key="21">
    <source>
        <dbReference type="PROSITE" id="PS51066"/>
    </source>
</evidence>
<name>A0A7V5NWH3_9PROT</name>
<dbReference type="Pfam" id="PF01149">
    <property type="entry name" value="Fapy_DNA_glyco"/>
    <property type="match status" value="1"/>
</dbReference>
<keyword evidence="15 23" id="KW-0456">Lyase</keyword>
<evidence type="ECO:0000256" key="2">
    <source>
        <dbReference type="ARBA" id="ARBA00001947"/>
    </source>
</evidence>
<keyword evidence="9" id="KW-0227">DNA damage</keyword>
<dbReference type="InterPro" id="IPR010979">
    <property type="entry name" value="Ribosomal_uS13-like_H2TH"/>
</dbReference>
<dbReference type="FunFam" id="1.10.8.50:FF:000003">
    <property type="entry name" value="Formamidopyrimidine-DNA glycosylase"/>
    <property type="match status" value="1"/>
</dbReference>
<evidence type="ECO:0000256" key="15">
    <source>
        <dbReference type="ARBA" id="ARBA00023239"/>
    </source>
</evidence>
<dbReference type="EC" id="3.2.2.23" evidence="5"/>
<dbReference type="SUPFAM" id="SSF57716">
    <property type="entry name" value="Glucocorticoid receptor-like (DNA-binding domain)"/>
    <property type="match status" value="1"/>
</dbReference>
<evidence type="ECO:0000256" key="13">
    <source>
        <dbReference type="ARBA" id="ARBA00023125"/>
    </source>
</evidence>
<evidence type="ECO:0000256" key="20">
    <source>
        <dbReference type="PROSITE-ProRule" id="PRU00391"/>
    </source>
</evidence>
<dbReference type="NCBIfam" id="NF002211">
    <property type="entry name" value="PRK01103.1"/>
    <property type="match status" value="1"/>
</dbReference>
<dbReference type="InterPro" id="IPR012319">
    <property type="entry name" value="FPG_cat"/>
</dbReference>
<keyword evidence="14" id="KW-0234">DNA repair</keyword>
<feature type="domain" description="FPG-type" evidence="21">
    <location>
        <begin position="171"/>
        <end position="207"/>
    </location>
</feature>
<comment type="caution">
    <text evidence="23">The sequence shown here is derived from an EMBL/GenBank/DDBJ whole genome shotgun (WGS) entry which is preliminary data.</text>
</comment>
<dbReference type="GO" id="GO:0140078">
    <property type="term" value="F:class I DNA-(apurinic or apyrimidinic site) endonuclease activity"/>
    <property type="evidence" value="ECO:0007669"/>
    <property type="project" value="UniProtKB-EC"/>
</dbReference>
<dbReference type="AlphaFoldDB" id="A0A7V5NWH3"/>
<dbReference type="InterPro" id="IPR020629">
    <property type="entry name" value="FPG_Glyclase"/>
</dbReference>
<dbReference type="PROSITE" id="PS51066">
    <property type="entry name" value="ZF_FPG_2"/>
    <property type="match status" value="1"/>
</dbReference>
<sequence>GERLLMHLGMSGSFIVGGARAKQNPKHDHVIFEMSGGGAVIYNDPRRFGFMELLAPGEEGRLAELGPEPLSNRFNGLALAAALEGRKSPVKTALLDQRIVAGLGNIYVCEALYAAHILPHRPAGSLTETECEALVQQIKAVLARAIAAGGSSLKDFVGTQGTLGYFQHSFFVYDRGGQDCLSPDCSGVVERLKQSGRSTFFCPRCQK</sequence>
<evidence type="ECO:0000256" key="3">
    <source>
        <dbReference type="ARBA" id="ARBA00009409"/>
    </source>
</evidence>
<keyword evidence="11 23" id="KW-0378">Hydrolase</keyword>
<evidence type="ECO:0000256" key="10">
    <source>
        <dbReference type="ARBA" id="ARBA00022771"/>
    </source>
</evidence>
<evidence type="ECO:0000256" key="5">
    <source>
        <dbReference type="ARBA" id="ARBA00012024"/>
    </source>
</evidence>
<dbReference type="SMART" id="SM01232">
    <property type="entry name" value="H2TH"/>
    <property type="match status" value="1"/>
</dbReference>
<gene>
    <name evidence="23" type="primary">mutM</name>
    <name evidence="23" type="ORF">ENK01_01020</name>
</gene>
<dbReference type="PROSITE" id="PS01242">
    <property type="entry name" value="ZF_FPG_1"/>
    <property type="match status" value="1"/>
</dbReference>
<dbReference type="PROSITE" id="PS51068">
    <property type="entry name" value="FPG_CAT"/>
    <property type="match status" value="1"/>
</dbReference>
<comment type="cofactor">
    <cofactor evidence="2">
        <name>Zn(2+)</name>
        <dbReference type="ChEBI" id="CHEBI:29105"/>
    </cofactor>
</comment>
<feature type="domain" description="Formamidopyrimidine-DNA glycosylase catalytic" evidence="22">
    <location>
        <begin position="1"/>
        <end position="49"/>
    </location>
</feature>
<dbReference type="InterPro" id="IPR010663">
    <property type="entry name" value="Znf_FPG/IleRS"/>
</dbReference>
<keyword evidence="17 23" id="KW-0326">Glycosidase</keyword>
<evidence type="ECO:0000256" key="16">
    <source>
        <dbReference type="ARBA" id="ARBA00023268"/>
    </source>
</evidence>
<comment type="similarity">
    <text evidence="3">Belongs to the FPG family.</text>
</comment>
<reference evidence="23" key="1">
    <citation type="journal article" date="2020" name="mSystems">
        <title>Genome- and Community-Level Interaction Insights into Carbon Utilization and Element Cycling Functions of Hydrothermarchaeota in Hydrothermal Sediment.</title>
        <authorList>
            <person name="Zhou Z."/>
            <person name="Liu Y."/>
            <person name="Xu W."/>
            <person name="Pan J."/>
            <person name="Luo Z.H."/>
            <person name="Li M."/>
        </authorList>
    </citation>
    <scope>NUCLEOTIDE SEQUENCE [LARGE SCALE GENOMIC DNA]</scope>
    <source>
        <strain evidence="23">HyVt-538</strain>
    </source>
</reference>
<dbReference type="Proteomes" id="UP000885806">
    <property type="component" value="Unassembled WGS sequence"/>
</dbReference>
<dbReference type="SUPFAM" id="SSF46946">
    <property type="entry name" value="S13-like H2TH domain"/>
    <property type="match status" value="1"/>
</dbReference>
<evidence type="ECO:0000256" key="8">
    <source>
        <dbReference type="ARBA" id="ARBA00022723"/>
    </source>
</evidence>
<keyword evidence="8" id="KW-0479">Metal-binding</keyword>
<evidence type="ECO:0000256" key="17">
    <source>
        <dbReference type="ARBA" id="ARBA00023295"/>
    </source>
</evidence>
<dbReference type="GO" id="GO:0008270">
    <property type="term" value="F:zinc ion binding"/>
    <property type="evidence" value="ECO:0007669"/>
    <property type="project" value="UniProtKB-KW"/>
</dbReference>
<evidence type="ECO:0000256" key="1">
    <source>
        <dbReference type="ARBA" id="ARBA00001668"/>
    </source>
</evidence>
<dbReference type="GO" id="GO:0034039">
    <property type="term" value="F:8-oxo-7,8-dihydroguanine DNA N-glycosylase activity"/>
    <property type="evidence" value="ECO:0007669"/>
    <property type="project" value="TreeGrafter"/>
</dbReference>
<dbReference type="GO" id="GO:0003684">
    <property type="term" value="F:damaged DNA binding"/>
    <property type="evidence" value="ECO:0007669"/>
    <property type="project" value="InterPro"/>
</dbReference>
<dbReference type="EC" id="4.2.99.18" evidence="6"/>
<accession>A0A7V5NWH3</accession>
<evidence type="ECO:0000256" key="9">
    <source>
        <dbReference type="ARBA" id="ARBA00022763"/>
    </source>
</evidence>
<keyword evidence="12" id="KW-0862">Zinc</keyword>
<evidence type="ECO:0000256" key="12">
    <source>
        <dbReference type="ARBA" id="ARBA00022833"/>
    </source>
</evidence>
<comment type="catalytic activity">
    <reaction evidence="19">
        <text>2'-deoxyribonucleotide-(2'-deoxyribose 5'-phosphate)-2'-deoxyribonucleotide-DNA = a 3'-end 2'-deoxyribonucleotide-(2,3-dehydro-2,3-deoxyribose 5'-phosphate)-DNA + a 5'-end 5'-phospho-2'-deoxyribonucleoside-DNA + H(+)</text>
        <dbReference type="Rhea" id="RHEA:66592"/>
        <dbReference type="Rhea" id="RHEA-COMP:13180"/>
        <dbReference type="Rhea" id="RHEA-COMP:16897"/>
        <dbReference type="Rhea" id="RHEA-COMP:17067"/>
        <dbReference type="ChEBI" id="CHEBI:15378"/>
        <dbReference type="ChEBI" id="CHEBI:136412"/>
        <dbReference type="ChEBI" id="CHEBI:157695"/>
        <dbReference type="ChEBI" id="CHEBI:167181"/>
        <dbReference type="EC" id="4.2.99.18"/>
    </reaction>
</comment>
<dbReference type="Pfam" id="PF06831">
    <property type="entry name" value="H2TH"/>
    <property type="match status" value="1"/>
</dbReference>
<dbReference type="InterPro" id="IPR000214">
    <property type="entry name" value="Znf_DNA_glyclase/AP_lyase"/>
</dbReference>
<dbReference type="PANTHER" id="PTHR22993">
    <property type="entry name" value="FORMAMIDOPYRIMIDINE-DNA GLYCOSYLASE"/>
    <property type="match status" value="1"/>
</dbReference>
<dbReference type="SUPFAM" id="SSF81624">
    <property type="entry name" value="N-terminal domain of MutM-like DNA repair proteins"/>
    <property type="match status" value="1"/>
</dbReference>
<dbReference type="PANTHER" id="PTHR22993:SF9">
    <property type="entry name" value="FORMAMIDOPYRIMIDINE-DNA GLYCOSYLASE"/>
    <property type="match status" value="1"/>
</dbReference>
<evidence type="ECO:0000256" key="6">
    <source>
        <dbReference type="ARBA" id="ARBA00012720"/>
    </source>
</evidence>
<feature type="non-terminal residue" evidence="23">
    <location>
        <position position="1"/>
    </location>
</feature>
<keyword evidence="16" id="KW-0511">Multifunctional enzyme</keyword>
<keyword evidence="10 20" id="KW-0863">Zinc-finger</keyword>
<protein>
    <recommendedName>
        <fullName evidence="7">Formamidopyrimidine-DNA glycosylase</fullName>
        <ecNumber evidence="5">3.2.2.23</ecNumber>
        <ecNumber evidence="6">4.2.99.18</ecNumber>
    </recommendedName>
    <alternativeName>
        <fullName evidence="18">DNA-(apurinic or apyrimidinic site) lyase MutM</fullName>
    </alternativeName>
</protein>
<dbReference type="InterPro" id="IPR015887">
    <property type="entry name" value="DNA_glyclase_Znf_dom_DNA_BS"/>
</dbReference>
<comment type="catalytic activity">
    <reaction evidence="1">
        <text>Hydrolysis of DNA containing ring-opened 7-methylguanine residues, releasing 2,6-diamino-4-hydroxy-5-(N-methyl)formamidopyrimidine.</text>
        <dbReference type="EC" id="3.2.2.23"/>
    </reaction>
</comment>
<comment type="subunit">
    <text evidence="4">Monomer.</text>
</comment>
<evidence type="ECO:0000256" key="7">
    <source>
        <dbReference type="ARBA" id="ARBA00016240"/>
    </source>
</evidence>
<dbReference type="InterPro" id="IPR035937">
    <property type="entry name" value="FPG_N"/>
</dbReference>
<dbReference type="EMBL" id="DROP01000070">
    <property type="protein sequence ID" value="HHI88507.1"/>
    <property type="molecule type" value="Genomic_DNA"/>
</dbReference>
<evidence type="ECO:0000259" key="22">
    <source>
        <dbReference type="PROSITE" id="PS51068"/>
    </source>
</evidence>
<evidence type="ECO:0000256" key="4">
    <source>
        <dbReference type="ARBA" id="ARBA00011245"/>
    </source>
</evidence>
<keyword evidence="13" id="KW-0238">DNA-binding</keyword>
<dbReference type="InterPro" id="IPR015886">
    <property type="entry name" value="H2TH_FPG"/>
</dbReference>
<evidence type="ECO:0000256" key="19">
    <source>
        <dbReference type="ARBA" id="ARBA00044632"/>
    </source>
</evidence>
<dbReference type="Pfam" id="PF06827">
    <property type="entry name" value="zf-FPG_IleRS"/>
    <property type="match status" value="1"/>
</dbReference>
<organism evidence="23">
    <name type="scientific">Hellea balneolensis</name>
    <dbReference type="NCBI Taxonomy" id="287478"/>
    <lineage>
        <taxon>Bacteria</taxon>
        <taxon>Pseudomonadati</taxon>
        <taxon>Pseudomonadota</taxon>
        <taxon>Alphaproteobacteria</taxon>
        <taxon>Maricaulales</taxon>
        <taxon>Robiginitomaculaceae</taxon>
        <taxon>Hellea</taxon>
    </lineage>
</organism>
<dbReference type="NCBIfam" id="TIGR00577">
    <property type="entry name" value="fpg"/>
    <property type="match status" value="1"/>
</dbReference>
<evidence type="ECO:0000256" key="18">
    <source>
        <dbReference type="ARBA" id="ARBA00030638"/>
    </source>
</evidence>
<evidence type="ECO:0000313" key="23">
    <source>
        <dbReference type="EMBL" id="HHI88507.1"/>
    </source>
</evidence>
<dbReference type="GO" id="GO:0006284">
    <property type="term" value="P:base-excision repair"/>
    <property type="evidence" value="ECO:0007669"/>
    <property type="project" value="InterPro"/>
</dbReference>
<dbReference type="Gene3D" id="1.10.8.50">
    <property type="match status" value="1"/>
</dbReference>
<dbReference type="Gene3D" id="3.20.190.10">
    <property type="entry name" value="MutM-like, N-terminal"/>
    <property type="match status" value="1"/>
</dbReference>